<dbReference type="Gene3D" id="3.90.1490.10">
    <property type="entry name" value="putative n-type atp pyrophosphatase, domain 2"/>
    <property type="match status" value="1"/>
</dbReference>
<feature type="domain" description="Diphthamide synthase" evidence="7">
    <location>
        <begin position="231"/>
        <end position="266"/>
    </location>
</feature>
<dbReference type="Gene3D" id="3.30.1330.40">
    <property type="entry name" value="RutC-like"/>
    <property type="match status" value="2"/>
</dbReference>
<dbReference type="NCBIfam" id="TIGR00290">
    <property type="entry name" value="MJ0570_dom"/>
    <property type="match status" value="1"/>
</dbReference>
<proteinExistence type="predicted"/>
<reference evidence="9" key="1">
    <citation type="submission" date="2015-02" db="EMBL/GenBank/DDBJ databases">
        <authorList>
            <person name="Gon?alves P."/>
        </authorList>
    </citation>
    <scope>NUCLEOTIDE SEQUENCE [LARGE SCALE GENOMIC DNA]</scope>
</reference>
<organism evidence="8 9">
    <name type="scientific">Sporidiobolus salmonicolor</name>
    <name type="common">Yeast-like fungus</name>
    <name type="synonym">Sporobolomyces salmonicolor</name>
    <dbReference type="NCBI Taxonomy" id="5005"/>
    <lineage>
        <taxon>Eukaryota</taxon>
        <taxon>Fungi</taxon>
        <taxon>Dikarya</taxon>
        <taxon>Basidiomycota</taxon>
        <taxon>Pucciniomycotina</taxon>
        <taxon>Microbotryomycetes</taxon>
        <taxon>Sporidiobolales</taxon>
        <taxon>Sporidiobolaceae</taxon>
        <taxon>Sporobolomyces</taxon>
    </lineage>
</organism>
<protein>
    <recommendedName>
        <fullName evidence="2">Diphthine--ammonia ligase</fullName>
        <ecNumber evidence="1">6.3.1.14</ecNumber>
    </recommendedName>
    <alternativeName>
        <fullName evidence="3">Diphthamide synthase</fullName>
    </alternativeName>
    <alternativeName>
        <fullName evidence="4">Diphthamide synthetase</fullName>
    </alternativeName>
</protein>
<evidence type="ECO:0000313" key="9">
    <source>
        <dbReference type="Proteomes" id="UP000243876"/>
    </source>
</evidence>
<name>A0A0D6EPP4_SPOSA</name>
<dbReference type="Pfam" id="PF01042">
    <property type="entry name" value="Ribonuc_L-PSP"/>
    <property type="match status" value="1"/>
</dbReference>
<accession>A0A0D6EPP4</accession>
<dbReference type="Proteomes" id="UP000243876">
    <property type="component" value="Unassembled WGS sequence"/>
</dbReference>
<dbReference type="AlphaFoldDB" id="A0A0D6EPP4"/>
<dbReference type="EC" id="6.3.1.14" evidence="1"/>
<evidence type="ECO:0000256" key="6">
    <source>
        <dbReference type="SAM" id="MobiDB-lite"/>
    </source>
</evidence>
<dbReference type="CDD" id="cd01994">
    <property type="entry name" value="AANH_PF0828-like"/>
    <property type="match status" value="1"/>
</dbReference>
<dbReference type="OrthoDB" id="686384at2759"/>
<dbReference type="InterPro" id="IPR014729">
    <property type="entry name" value="Rossmann-like_a/b/a_fold"/>
</dbReference>
<dbReference type="InterPro" id="IPR002761">
    <property type="entry name" value="Diphthami_syn_dom"/>
</dbReference>
<dbReference type="PANTHER" id="PTHR12196:SF2">
    <property type="entry name" value="DIPHTHINE--AMMONIA LIGASE"/>
    <property type="match status" value="1"/>
</dbReference>
<dbReference type="Gene3D" id="3.40.50.620">
    <property type="entry name" value="HUPs"/>
    <property type="match status" value="1"/>
</dbReference>
<evidence type="ECO:0000313" key="8">
    <source>
        <dbReference type="EMBL" id="CEQ41758.1"/>
    </source>
</evidence>
<evidence type="ECO:0000256" key="3">
    <source>
        <dbReference type="ARBA" id="ARBA00029814"/>
    </source>
</evidence>
<feature type="compositionally biased region" description="Acidic residues" evidence="6">
    <location>
        <begin position="101"/>
        <end position="114"/>
    </location>
</feature>
<dbReference type="SUPFAM" id="SSF55298">
    <property type="entry name" value="YjgF-like"/>
    <property type="match status" value="2"/>
</dbReference>
<evidence type="ECO:0000256" key="2">
    <source>
        <dbReference type="ARBA" id="ARBA00018426"/>
    </source>
</evidence>
<feature type="domain" description="Diphthamide synthase" evidence="7">
    <location>
        <begin position="107"/>
        <end position="201"/>
    </location>
</feature>
<dbReference type="SUPFAM" id="SSF52402">
    <property type="entry name" value="Adenine nucleotide alpha hydrolases-like"/>
    <property type="match status" value="1"/>
</dbReference>
<dbReference type="InterPro" id="IPR035959">
    <property type="entry name" value="RutC-like_sf"/>
</dbReference>
<feature type="non-terminal residue" evidence="8">
    <location>
        <position position="1"/>
    </location>
</feature>
<feature type="non-terminal residue" evidence="8">
    <location>
        <position position="592"/>
    </location>
</feature>
<comment type="catalytic activity">
    <reaction evidence="5">
        <text>diphthine-[translation elongation factor 2] + NH4(+) + ATP = diphthamide-[translation elongation factor 2] + AMP + diphosphate + H(+)</text>
        <dbReference type="Rhea" id="RHEA:19753"/>
        <dbReference type="Rhea" id="RHEA-COMP:10172"/>
        <dbReference type="Rhea" id="RHEA-COMP:10174"/>
        <dbReference type="ChEBI" id="CHEBI:15378"/>
        <dbReference type="ChEBI" id="CHEBI:16692"/>
        <dbReference type="ChEBI" id="CHEBI:28938"/>
        <dbReference type="ChEBI" id="CHEBI:30616"/>
        <dbReference type="ChEBI" id="CHEBI:33019"/>
        <dbReference type="ChEBI" id="CHEBI:82696"/>
        <dbReference type="ChEBI" id="CHEBI:456215"/>
        <dbReference type="EC" id="6.3.1.14"/>
    </reaction>
</comment>
<dbReference type="InterPro" id="IPR006175">
    <property type="entry name" value="YjgF/YER057c/UK114"/>
</dbReference>
<evidence type="ECO:0000259" key="7">
    <source>
        <dbReference type="Pfam" id="PF01902"/>
    </source>
</evidence>
<dbReference type="Pfam" id="PF01902">
    <property type="entry name" value="Diphthami_syn_2"/>
    <property type="match status" value="2"/>
</dbReference>
<feature type="compositionally biased region" description="Basic and acidic residues" evidence="6">
    <location>
        <begin position="342"/>
        <end position="357"/>
    </location>
</feature>
<dbReference type="PANTHER" id="PTHR12196">
    <property type="entry name" value="DOMAIN OF UNKNOWN FUNCTION 71 DUF71 -CONTAINING PROTEIN"/>
    <property type="match status" value="1"/>
</dbReference>
<evidence type="ECO:0000256" key="5">
    <source>
        <dbReference type="ARBA" id="ARBA00048108"/>
    </source>
</evidence>
<keyword evidence="9" id="KW-1185">Reference proteome</keyword>
<dbReference type="EMBL" id="CENE01000017">
    <property type="protein sequence ID" value="CEQ41758.1"/>
    <property type="molecule type" value="Genomic_DNA"/>
</dbReference>
<dbReference type="FunFam" id="3.40.50.620:FF:000145">
    <property type="entry name" value="ATP-binding domain containing protein"/>
    <property type="match status" value="1"/>
</dbReference>
<feature type="region of interest" description="Disordered" evidence="6">
    <location>
        <begin position="322"/>
        <end position="360"/>
    </location>
</feature>
<sequence>MKVVGLLSGGKDSVYNLLHCIANGHQPVCVASLGPGEGKARDRTDELDSYMYQTVGHSGLRTLAQALDLPFFSRVIKGKAINIGGEYGSRNAKGKERAADEGEEKEHDDEEDETEDLYELLRAVKTAQPEVEGVACGAILSNYQRVRVEHVCSRLGLTPVAYLWERDQSELLSEMVGAEMESVLVKVAGAGLGVEHLGKSLREMQPTLHRLVRPAFLLVTLALPDPVDSRAQNQRYQLHVCGEGGEYETFTLDCPIFKSRVVLAKTTTVISNPDPYSTVAHLHLDQCELVPKPEYPQGETWEELQERIKGIVKTPGLLDERGEEMRESVGRAYGEGRAGGGSEREEGEERERDREELEPTASVCDGWLSFGEVTAFSGPEKDAASELSIEDEVRACFANLGALLAAHATSLLTLSHLTVYLSASSMPLFPLINAVYSSFFGSSPPARACVAVELSPKSRARVKLEGVARVAEQEEQGRERKCLHVQSLSYWAGANIGPYSQGITVAGRLFIAGQIPLVPRSLTLPSPPDFALEVALSLQHVRRVAKAASEARWEGWSQGGICWLADGIGESEWRRRVRGARTGWEAFEEEEE</sequence>
<evidence type="ECO:0000256" key="4">
    <source>
        <dbReference type="ARBA" id="ARBA00031552"/>
    </source>
</evidence>
<evidence type="ECO:0000256" key="1">
    <source>
        <dbReference type="ARBA" id="ARBA00012089"/>
    </source>
</evidence>
<dbReference type="GO" id="GO:0017183">
    <property type="term" value="P:protein histidyl modification to diphthamide"/>
    <property type="evidence" value="ECO:0007669"/>
    <property type="project" value="TreeGrafter"/>
</dbReference>
<dbReference type="InterPro" id="IPR030662">
    <property type="entry name" value="DPH6/MJ0570"/>
</dbReference>
<gene>
    <name evidence="8" type="primary">SPOSA6832_03500</name>
</gene>
<dbReference type="GO" id="GO:0017178">
    <property type="term" value="F:diphthine-ammonia ligase activity"/>
    <property type="evidence" value="ECO:0007669"/>
    <property type="project" value="UniProtKB-EC"/>
</dbReference>
<feature type="region of interest" description="Disordered" evidence="6">
    <location>
        <begin position="91"/>
        <end position="114"/>
    </location>
</feature>